<dbReference type="EC" id="7.-.-.-" evidence="10"/>
<keyword evidence="5 10" id="KW-1278">Translocase</keyword>
<dbReference type="RefSeq" id="WP_075148378.1">
    <property type="nucleotide sequence ID" value="NZ_CP018839.1"/>
</dbReference>
<evidence type="ECO:0000256" key="7">
    <source>
        <dbReference type="ARBA" id="ARBA00023004"/>
    </source>
</evidence>
<dbReference type="PROSITE" id="PS51656">
    <property type="entry name" value="4FE4S"/>
    <property type="match status" value="1"/>
</dbReference>
<protein>
    <recommendedName>
        <fullName evidence="10">Ion-translocating oxidoreductase complex subunit B</fullName>
        <ecNumber evidence="10">7.-.-.-</ecNumber>
    </recommendedName>
    <alternativeName>
        <fullName evidence="10">Rnf electron transport complex subunit B</fullName>
    </alternativeName>
</protein>
<feature type="binding site" evidence="10 11">
    <location>
        <position position="54"/>
    </location>
    <ligand>
        <name>[4Fe-4S] cluster</name>
        <dbReference type="ChEBI" id="CHEBI:49883"/>
        <label>1</label>
    </ligand>
</feature>
<dbReference type="PROSITE" id="PS00198">
    <property type="entry name" value="4FE4S_FER_1"/>
    <property type="match status" value="1"/>
</dbReference>
<organism evidence="12 13">
    <name type="scientific">Thauera chlorobenzoica</name>
    <dbReference type="NCBI Taxonomy" id="96773"/>
    <lineage>
        <taxon>Bacteria</taxon>
        <taxon>Pseudomonadati</taxon>
        <taxon>Pseudomonadota</taxon>
        <taxon>Betaproteobacteria</taxon>
        <taxon>Rhodocyclales</taxon>
        <taxon>Zoogloeaceae</taxon>
        <taxon>Thauera</taxon>
    </lineage>
</organism>
<dbReference type="GO" id="GO:0051539">
    <property type="term" value="F:4 iron, 4 sulfur cluster binding"/>
    <property type="evidence" value="ECO:0007669"/>
    <property type="project" value="UniProtKB-UniRule"/>
</dbReference>
<dbReference type="InterPro" id="IPR017900">
    <property type="entry name" value="4Fe4S_Fe_S_CS"/>
</dbReference>
<dbReference type="InterPro" id="IPR016463">
    <property type="entry name" value="RnfB/RsxB_Proteobac"/>
</dbReference>
<feature type="region of interest" description="Hydrophobic" evidence="10">
    <location>
        <begin position="1"/>
        <end position="23"/>
    </location>
</feature>
<feature type="binding site" evidence="10 11">
    <location>
        <position position="120"/>
    </location>
    <ligand>
        <name>[4Fe-4S] cluster</name>
        <dbReference type="ChEBI" id="CHEBI:49883"/>
        <label>3</label>
    </ligand>
</feature>
<dbReference type="EMBL" id="CP018839">
    <property type="protein sequence ID" value="APR04957.1"/>
    <property type="molecule type" value="Genomic_DNA"/>
</dbReference>
<comment type="caution">
    <text evidence="10">Lacks conserved residue(s) required for the propagation of feature annotation.</text>
</comment>
<dbReference type="KEGG" id="tcl:Tchl_2114"/>
<comment type="cofactor">
    <cofactor evidence="10 11">
        <name>[4Fe-4S] cluster</name>
        <dbReference type="ChEBI" id="CHEBI:49883"/>
    </cofactor>
    <text evidence="10 11">Binds 3 [4Fe-4S] clusters.</text>
</comment>
<feature type="binding site" evidence="10 11">
    <location>
        <position position="150"/>
    </location>
    <ligand>
        <name>[4Fe-4S] cluster</name>
        <dbReference type="ChEBI" id="CHEBI:49883"/>
        <label>2</label>
    </ligand>
</feature>
<feature type="binding site" evidence="10 11">
    <location>
        <position position="113"/>
    </location>
    <ligand>
        <name>[4Fe-4S] cluster</name>
        <dbReference type="ChEBI" id="CHEBI:49883"/>
        <label>2</label>
    </ligand>
</feature>
<proteinExistence type="inferred from homology"/>
<comment type="subcellular location">
    <subcellularLocation>
        <location evidence="10">Cell inner membrane</location>
    </subcellularLocation>
</comment>
<dbReference type="InterPro" id="IPR007202">
    <property type="entry name" value="4Fe-4S_dom"/>
</dbReference>
<dbReference type="Pfam" id="PF14697">
    <property type="entry name" value="Fer4_21"/>
    <property type="match status" value="1"/>
</dbReference>
<keyword evidence="9 10" id="KW-0472">Membrane</keyword>
<keyword evidence="2 10" id="KW-0004">4Fe-4S</keyword>
<evidence type="ECO:0000256" key="2">
    <source>
        <dbReference type="ARBA" id="ARBA00022485"/>
    </source>
</evidence>
<dbReference type="Gene3D" id="1.10.15.40">
    <property type="entry name" value="Electron transport complex subunit B, putative Fe-S cluster"/>
    <property type="match status" value="1"/>
</dbReference>
<comment type="function">
    <text evidence="10">Part of a membrane-bound complex that couples electron transfer with translocation of ions across the membrane.</text>
</comment>
<dbReference type="SUPFAM" id="SSF54862">
    <property type="entry name" value="4Fe-4S ferredoxins"/>
    <property type="match status" value="1"/>
</dbReference>
<feature type="binding site" evidence="10 11">
    <location>
        <position position="146"/>
    </location>
    <ligand>
        <name>[4Fe-4S] cluster</name>
        <dbReference type="ChEBI" id="CHEBI:49883"/>
        <label>3</label>
    </ligand>
</feature>
<name>A0A1H5S5K2_9RHOO</name>
<dbReference type="GO" id="GO:0009055">
    <property type="term" value="F:electron transfer activity"/>
    <property type="evidence" value="ECO:0007669"/>
    <property type="project" value="InterPro"/>
</dbReference>
<keyword evidence="1 10" id="KW-0813">Transport</keyword>
<dbReference type="PANTHER" id="PTHR43560:SF1">
    <property type="entry name" value="ION-TRANSLOCATING OXIDOREDUCTASE COMPLEX SUBUNIT B"/>
    <property type="match status" value="1"/>
</dbReference>
<evidence type="ECO:0000313" key="13">
    <source>
        <dbReference type="Proteomes" id="UP000185739"/>
    </source>
</evidence>
<gene>
    <name evidence="10" type="primary">rnfB</name>
    <name evidence="12" type="ORF">Tchl_2114</name>
</gene>
<evidence type="ECO:0000256" key="10">
    <source>
        <dbReference type="HAMAP-Rule" id="MF_00463"/>
    </source>
</evidence>
<keyword evidence="6 10" id="KW-0249">Electron transport</keyword>
<dbReference type="PROSITE" id="PS51379">
    <property type="entry name" value="4FE4S_FER_2"/>
    <property type="match status" value="2"/>
</dbReference>
<evidence type="ECO:0000256" key="11">
    <source>
        <dbReference type="PIRSR" id="PIRSR005784-1"/>
    </source>
</evidence>
<evidence type="ECO:0000256" key="1">
    <source>
        <dbReference type="ARBA" id="ARBA00022448"/>
    </source>
</evidence>
<dbReference type="GO" id="GO:0022900">
    <property type="term" value="P:electron transport chain"/>
    <property type="evidence" value="ECO:0007669"/>
    <property type="project" value="UniProtKB-UniRule"/>
</dbReference>
<evidence type="ECO:0000313" key="12">
    <source>
        <dbReference type="EMBL" id="APR04957.1"/>
    </source>
</evidence>
<dbReference type="GO" id="GO:0005886">
    <property type="term" value="C:plasma membrane"/>
    <property type="evidence" value="ECO:0007669"/>
    <property type="project" value="UniProtKB-SubCell"/>
</dbReference>
<evidence type="ECO:0000256" key="4">
    <source>
        <dbReference type="ARBA" id="ARBA00022737"/>
    </source>
</evidence>
<feature type="binding site" evidence="10 11">
    <location>
        <position position="140"/>
    </location>
    <ligand>
        <name>[4Fe-4S] cluster</name>
        <dbReference type="ChEBI" id="CHEBI:49883"/>
        <label>3</label>
    </ligand>
</feature>
<comment type="similarity">
    <text evidence="10">Belongs to the 4Fe4S bacterial-type ferredoxin family. RnfB subfamily.</text>
</comment>
<dbReference type="OrthoDB" id="9789936at2"/>
<evidence type="ECO:0000256" key="8">
    <source>
        <dbReference type="ARBA" id="ARBA00023014"/>
    </source>
</evidence>
<dbReference type="Pfam" id="PF04060">
    <property type="entry name" value="FeS"/>
    <property type="match status" value="1"/>
</dbReference>
<comment type="subunit">
    <text evidence="10">The complex is composed of six subunits: RnfA, RnfB, RnfC, RnfD, RnfE and RnfG.</text>
</comment>
<dbReference type="InterPro" id="IPR010207">
    <property type="entry name" value="Elect_transpt_cplx_RnfB/RsxB"/>
</dbReference>
<dbReference type="Gene3D" id="3.30.70.20">
    <property type="match status" value="1"/>
</dbReference>
<keyword evidence="10" id="KW-1003">Cell membrane</keyword>
<dbReference type="STRING" id="96773.Tchl_2114"/>
<dbReference type="PIRSF" id="PIRSF005784">
    <property type="entry name" value="Elect_transpt_RnfB"/>
    <property type="match status" value="1"/>
</dbReference>
<sequence length="177" mass="18043">MITSVLVVATIGMVLGWLLGTAGRWLGSEADPIVERITEVLPGSQCGQCGFPGCGQAAAALAAGEAPVTLCPPGGRAVAEKLAEILGVGLDAGSIEDRGPVLARVRTTSCIGCSRCIKACPTDAIVGATKQLHVVLAEACIGCGACAEVCPTEGIDIEGVPVTLRNWRWHKPKLTGV</sequence>
<feature type="binding site" evidence="10 11">
    <location>
        <position position="116"/>
    </location>
    <ligand>
        <name>[4Fe-4S] cluster</name>
        <dbReference type="ChEBI" id="CHEBI:49883"/>
        <label>2</label>
    </ligand>
</feature>
<reference evidence="12 13" key="1">
    <citation type="submission" date="2016-12" db="EMBL/GenBank/DDBJ databases">
        <title>Complete genome sequence of Thauera chlorobenzoica, a Betaproteobacterium degrading haloaromatics anaerobically to CO2 and halides.</title>
        <authorList>
            <person name="Goris T."/>
            <person name="Mergelsberg M."/>
            <person name="Boll M."/>
        </authorList>
    </citation>
    <scope>NUCLEOTIDE SEQUENCE [LARGE SCALE GENOMIC DNA]</scope>
    <source>
        <strain evidence="12 13">3CB1</strain>
    </source>
</reference>
<dbReference type="AlphaFoldDB" id="A0A1H5S5K2"/>
<keyword evidence="3 10" id="KW-0479">Metal-binding</keyword>
<keyword evidence="7 10" id="KW-0408">Iron</keyword>
<dbReference type="HAMAP" id="MF_00463">
    <property type="entry name" value="RsxB_RnfB"/>
    <property type="match status" value="1"/>
</dbReference>
<keyword evidence="10" id="KW-0997">Cell inner membrane</keyword>
<evidence type="ECO:0000256" key="3">
    <source>
        <dbReference type="ARBA" id="ARBA00022723"/>
    </source>
</evidence>
<feature type="binding site" evidence="10 11">
    <location>
        <position position="143"/>
    </location>
    <ligand>
        <name>[4Fe-4S] cluster</name>
        <dbReference type="ChEBI" id="CHEBI:49883"/>
        <label>3</label>
    </ligand>
</feature>
<accession>A0A1H5S5K2</accession>
<dbReference type="PANTHER" id="PTHR43560">
    <property type="entry name" value="ION-TRANSLOCATING OXIDOREDUCTASE COMPLEX SUBUNIT B"/>
    <property type="match status" value="1"/>
</dbReference>
<feature type="binding site" evidence="10 11">
    <location>
        <position position="71"/>
    </location>
    <ligand>
        <name>[4Fe-4S] cluster</name>
        <dbReference type="ChEBI" id="CHEBI:49883"/>
        <label>1</label>
    </ligand>
</feature>
<dbReference type="Proteomes" id="UP000185739">
    <property type="component" value="Chromosome"/>
</dbReference>
<feature type="binding site" evidence="10 11">
    <location>
        <position position="49"/>
    </location>
    <ligand>
        <name>[4Fe-4S] cluster</name>
        <dbReference type="ChEBI" id="CHEBI:49883"/>
        <label>1</label>
    </ligand>
</feature>
<evidence type="ECO:0000256" key="5">
    <source>
        <dbReference type="ARBA" id="ARBA00022967"/>
    </source>
</evidence>
<evidence type="ECO:0000256" key="6">
    <source>
        <dbReference type="ARBA" id="ARBA00022982"/>
    </source>
</evidence>
<evidence type="ECO:0000256" key="9">
    <source>
        <dbReference type="ARBA" id="ARBA00023136"/>
    </source>
</evidence>
<feature type="binding site" evidence="10 11">
    <location>
        <position position="110"/>
    </location>
    <ligand>
        <name>[4Fe-4S] cluster</name>
        <dbReference type="ChEBI" id="CHEBI:49883"/>
        <label>2</label>
    </ligand>
</feature>
<feature type="binding site" evidence="10 11">
    <location>
        <position position="46"/>
    </location>
    <ligand>
        <name>[4Fe-4S] cluster</name>
        <dbReference type="ChEBI" id="CHEBI:49883"/>
        <label>1</label>
    </ligand>
</feature>
<dbReference type="GO" id="GO:0046872">
    <property type="term" value="F:metal ion binding"/>
    <property type="evidence" value="ECO:0007669"/>
    <property type="project" value="UniProtKB-KW"/>
</dbReference>
<keyword evidence="13" id="KW-1185">Reference proteome</keyword>
<keyword evidence="4 10" id="KW-0677">Repeat</keyword>
<dbReference type="NCBIfam" id="TIGR01944">
    <property type="entry name" value="rnfB"/>
    <property type="match status" value="1"/>
</dbReference>
<dbReference type="InterPro" id="IPR017896">
    <property type="entry name" value="4Fe4S_Fe-S-bd"/>
</dbReference>
<dbReference type="InterPro" id="IPR050395">
    <property type="entry name" value="4Fe4S_Ferredoxin_RnfB"/>
</dbReference>
<keyword evidence="8 10" id="KW-0411">Iron-sulfur</keyword>